<name>A0A1W1ICQ4_9LACT</name>
<evidence type="ECO:0000313" key="1">
    <source>
        <dbReference type="EMBL" id="SLM50847.1"/>
    </source>
</evidence>
<dbReference type="Proteomes" id="UP000195985">
    <property type="component" value="Unassembled WGS sequence"/>
</dbReference>
<accession>A0A1W1ICQ4</accession>
<reference evidence="2" key="1">
    <citation type="submission" date="2016-04" db="EMBL/GenBank/DDBJ databases">
        <authorList>
            <person name="Strepis N."/>
        </authorList>
    </citation>
    <scope>NUCLEOTIDE SEQUENCE [LARGE SCALE GENOMIC DNA]</scope>
</reference>
<dbReference type="STRING" id="43064.SAMN04488086_10361"/>
<dbReference type="RefSeq" id="WP_086941719.1">
    <property type="nucleotide sequence ID" value="NZ_FONM01000003.1"/>
</dbReference>
<dbReference type="EMBL" id="FWEY01000001">
    <property type="protein sequence ID" value="SLM50847.1"/>
    <property type="molecule type" value="Genomic_DNA"/>
</dbReference>
<proteinExistence type="predicted"/>
<protein>
    <submittedName>
        <fullName evidence="1">Uncharacterized protein</fullName>
    </submittedName>
</protein>
<evidence type="ECO:0000313" key="2">
    <source>
        <dbReference type="Proteomes" id="UP000195985"/>
    </source>
</evidence>
<keyword evidence="2" id="KW-1185">Reference proteome</keyword>
<sequence length="72" mass="7634">MNEDESNQKLLNLICSNFTGLTMTEAMIGTGLDYQSVKDAVEGLCAAGHPIGVVKVGRSICRLYPLEDAGSS</sequence>
<dbReference type="AlphaFoldDB" id="A0A1W1ICQ4"/>
<gene>
    <name evidence="1" type="ORF">TPAS_519</name>
</gene>
<dbReference type="OrthoDB" id="9870283at2"/>
<organism evidence="1 2">
    <name type="scientific">Trichococcus pasteurii</name>
    <dbReference type="NCBI Taxonomy" id="43064"/>
    <lineage>
        <taxon>Bacteria</taxon>
        <taxon>Bacillati</taxon>
        <taxon>Bacillota</taxon>
        <taxon>Bacilli</taxon>
        <taxon>Lactobacillales</taxon>
        <taxon>Carnobacteriaceae</taxon>
        <taxon>Trichococcus</taxon>
    </lineage>
</organism>